<dbReference type="PANTHER" id="PTHR12287">
    <property type="entry name" value="EPIDERMAL GROWTH FACTOR RECEPTOR KINASE SUBSTRATE EPS8-RELATED PROTEIN"/>
    <property type="match status" value="1"/>
</dbReference>
<dbReference type="InterPro" id="IPR039801">
    <property type="entry name" value="EPS8-like"/>
</dbReference>
<dbReference type="STRING" id="1561998.A0A1I7TD41"/>
<name>A0A1I7TD41_9PELO</name>
<dbReference type="GO" id="GO:0003779">
    <property type="term" value="F:actin binding"/>
    <property type="evidence" value="ECO:0007669"/>
    <property type="project" value="TreeGrafter"/>
</dbReference>
<sequence length="191" mass="21768">MTPRSDYRNPLSGYGNGGRGDALDDATPSYYVEHLATFAVGRQFGLTFPADGIRKLKQMEKNSAIWAQPLILRFRHHAVTVEDDNGELVEQFPLELIEQPTAHVSNDSRETYNNVLLFVVREDRKRMSTPTEMHIFQVREDLRLLKLDGKLHPCICHRCSRRPKELRARTVPSCAQWSTNRRADSSGSTTA</sequence>
<dbReference type="InterPro" id="IPR033928">
    <property type="entry name" value="EPS8_PTB"/>
</dbReference>
<dbReference type="Proteomes" id="UP000095282">
    <property type="component" value="Unplaced"/>
</dbReference>
<dbReference type="AlphaFoldDB" id="A0A1I7TD41"/>
<evidence type="ECO:0000313" key="4">
    <source>
        <dbReference type="WBParaSite" id="Csp11.Scaffold584.g4738.t1"/>
    </source>
</evidence>
<dbReference type="Gene3D" id="2.30.29.30">
    <property type="entry name" value="Pleckstrin-homology domain (PH domain)/Phosphotyrosine-binding domain (PTB)"/>
    <property type="match status" value="1"/>
</dbReference>
<accession>A0A1I7TD41</accession>
<dbReference type="PANTHER" id="PTHR12287:SF23">
    <property type="entry name" value="AROUSER, ISOFORM A-RELATED"/>
    <property type="match status" value="1"/>
</dbReference>
<feature type="domain" description="PID" evidence="2">
    <location>
        <begin position="25"/>
        <end position="165"/>
    </location>
</feature>
<dbReference type="InterPro" id="IPR006020">
    <property type="entry name" value="PTB/PI_dom"/>
</dbReference>
<dbReference type="CDD" id="cd01210">
    <property type="entry name" value="PTB_EPS8"/>
    <property type="match status" value="1"/>
</dbReference>
<dbReference type="eggNOG" id="KOG3557">
    <property type="taxonomic scope" value="Eukaryota"/>
</dbReference>
<dbReference type="InterPro" id="IPR013625">
    <property type="entry name" value="PTB"/>
</dbReference>
<proteinExistence type="predicted"/>
<dbReference type="GO" id="GO:0035023">
    <property type="term" value="P:regulation of Rho protein signal transduction"/>
    <property type="evidence" value="ECO:0007669"/>
    <property type="project" value="TreeGrafter"/>
</dbReference>
<protein>
    <submittedName>
        <fullName evidence="4">PID domain-containing protein</fullName>
    </submittedName>
</protein>
<dbReference type="SMART" id="SM00462">
    <property type="entry name" value="PTB"/>
    <property type="match status" value="1"/>
</dbReference>
<reference evidence="4" key="1">
    <citation type="submission" date="2016-11" db="UniProtKB">
        <authorList>
            <consortium name="WormBaseParasite"/>
        </authorList>
    </citation>
    <scope>IDENTIFICATION</scope>
</reference>
<organism evidence="3 4">
    <name type="scientific">Caenorhabditis tropicalis</name>
    <dbReference type="NCBI Taxonomy" id="1561998"/>
    <lineage>
        <taxon>Eukaryota</taxon>
        <taxon>Metazoa</taxon>
        <taxon>Ecdysozoa</taxon>
        <taxon>Nematoda</taxon>
        <taxon>Chromadorea</taxon>
        <taxon>Rhabditida</taxon>
        <taxon>Rhabditina</taxon>
        <taxon>Rhabditomorpha</taxon>
        <taxon>Rhabditoidea</taxon>
        <taxon>Rhabditidae</taxon>
        <taxon>Peloderinae</taxon>
        <taxon>Caenorhabditis</taxon>
    </lineage>
</organism>
<dbReference type="InterPro" id="IPR011993">
    <property type="entry name" value="PH-like_dom_sf"/>
</dbReference>
<dbReference type="WBParaSite" id="Csp11.Scaffold584.g4738.t1">
    <property type="protein sequence ID" value="Csp11.Scaffold584.g4738.t1"/>
    <property type="gene ID" value="Csp11.Scaffold584.g4738"/>
</dbReference>
<dbReference type="Pfam" id="PF08416">
    <property type="entry name" value="PTB"/>
    <property type="match status" value="1"/>
</dbReference>
<dbReference type="GO" id="GO:0007266">
    <property type="term" value="P:Rho protein signal transduction"/>
    <property type="evidence" value="ECO:0007669"/>
    <property type="project" value="TreeGrafter"/>
</dbReference>
<dbReference type="FunFam" id="2.30.29.30:FF:000289">
    <property type="entry name" value="Epidermal growth factor receptor kinase substrate 8"/>
    <property type="match status" value="1"/>
</dbReference>
<feature type="region of interest" description="Disordered" evidence="1">
    <location>
        <begin position="1"/>
        <end position="20"/>
    </location>
</feature>
<dbReference type="GO" id="GO:0005886">
    <property type="term" value="C:plasma membrane"/>
    <property type="evidence" value="ECO:0007669"/>
    <property type="project" value="TreeGrafter"/>
</dbReference>
<evidence type="ECO:0000256" key="1">
    <source>
        <dbReference type="SAM" id="MobiDB-lite"/>
    </source>
</evidence>
<keyword evidence="3" id="KW-1185">Reference proteome</keyword>
<evidence type="ECO:0000259" key="2">
    <source>
        <dbReference type="SMART" id="SM00462"/>
    </source>
</evidence>
<evidence type="ECO:0000313" key="3">
    <source>
        <dbReference type="Proteomes" id="UP000095282"/>
    </source>
</evidence>
<dbReference type="SUPFAM" id="SSF50729">
    <property type="entry name" value="PH domain-like"/>
    <property type="match status" value="1"/>
</dbReference>